<name>E4TIL8_CALNY</name>
<proteinExistence type="predicted"/>
<reference evidence="1 2" key="2">
    <citation type="journal article" date="2011" name="Stand. Genomic Sci.">
        <title>Complete genome sequence of Calditerrivibrio nitroreducens type strain (Yu37-1).</title>
        <authorList>
            <person name="Pitluck S."/>
            <person name="Sikorski J."/>
            <person name="Zeytun A."/>
            <person name="Lapidus A."/>
            <person name="Nolan M."/>
            <person name="Lucas S."/>
            <person name="Hammon N."/>
            <person name="Deshpande S."/>
            <person name="Cheng J.F."/>
            <person name="Tapia R."/>
            <person name="Han C."/>
            <person name="Goodwin L."/>
            <person name="Liolios K."/>
            <person name="Pagani I."/>
            <person name="Ivanova N."/>
            <person name="Mavromatis K."/>
            <person name="Pati A."/>
            <person name="Chen A."/>
            <person name="Palaniappan K."/>
            <person name="Hauser L."/>
            <person name="Chang Y.J."/>
            <person name="Jeffries C.D."/>
            <person name="Detter J.C."/>
            <person name="Brambilla E."/>
            <person name="Djao O.D."/>
            <person name="Rohde M."/>
            <person name="Spring S."/>
            <person name="Goker M."/>
            <person name="Woyke T."/>
            <person name="Bristow J."/>
            <person name="Eisen J.A."/>
            <person name="Markowitz V."/>
            <person name="Hugenholtz P."/>
            <person name="Kyrpides N.C."/>
            <person name="Klenk H.P."/>
            <person name="Land M."/>
        </authorList>
    </citation>
    <scope>NUCLEOTIDE SEQUENCE [LARGE SCALE GENOMIC DNA]</scope>
    <source>
        <strain evidence="2">DSM 19672 / NBRC 101217 / Yu37-1</strain>
    </source>
</reference>
<dbReference type="Proteomes" id="UP000007039">
    <property type="component" value="Chromosome"/>
</dbReference>
<protein>
    <submittedName>
        <fullName evidence="1">Uncharacterized protein</fullName>
    </submittedName>
</protein>
<organism evidence="1 2">
    <name type="scientific">Calditerrivibrio nitroreducens (strain DSM 19672 / NBRC 101217 / Yu37-1)</name>
    <dbReference type="NCBI Taxonomy" id="768670"/>
    <lineage>
        <taxon>Bacteria</taxon>
        <taxon>Pseudomonadati</taxon>
        <taxon>Deferribacterota</taxon>
        <taxon>Deferribacteres</taxon>
        <taxon>Deferribacterales</taxon>
        <taxon>Calditerrivibrionaceae</taxon>
    </lineage>
</organism>
<dbReference type="RefSeq" id="WP_013451278.1">
    <property type="nucleotide sequence ID" value="NC_014758.1"/>
</dbReference>
<dbReference type="STRING" id="768670.Calni_1157"/>
<evidence type="ECO:0000313" key="1">
    <source>
        <dbReference type="EMBL" id="ADR19066.1"/>
    </source>
</evidence>
<keyword evidence="2" id="KW-1185">Reference proteome</keyword>
<evidence type="ECO:0000313" key="2">
    <source>
        <dbReference type="Proteomes" id="UP000007039"/>
    </source>
</evidence>
<dbReference type="KEGG" id="cni:Calni_1157"/>
<dbReference type="HOGENOM" id="CLU_1308216_0_0_0"/>
<sequence>MSAVFERFGTQVWQQITALPFGSLTKREIEIVFLRAAIESGLLDPRPEIIATMCKISLSKAHGYLTDLALRQMPLNDVNAVKRLIASLKDSEVVRSESHLSIPLDDAELRIWLERKMTILRLNSGDTLRRDHVKLTPSGLAKLLGASEGILSPYDALNNLPKELQMAEWANAAKKSWKKGTTWPEALEMLGNTVTIMQAVIPVLLGSVGA</sequence>
<dbReference type="EMBL" id="CP002347">
    <property type="protein sequence ID" value="ADR19066.1"/>
    <property type="molecule type" value="Genomic_DNA"/>
</dbReference>
<accession>E4TIL8</accession>
<reference key="1">
    <citation type="submission" date="2010-11" db="EMBL/GenBank/DDBJ databases">
        <title>The complete genome of chromosome of Calditerrivibrio nitroreducens DSM 19672.</title>
        <authorList>
            <consortium name="US DOE Joint Genome Institute (JGI-PGF)"/>
            <person name="Lucas S."/>
            <person name="Copeland A."/>
            <person name="Lapidus A."/>
            <person name="Bruce D."/>
            <person name="Goodwin L."/>
            <person name="Pitluck S."/>
            <person name="Kyrpides N."/>
            <person name="Mavromatis K."/>
            <person name="Ivanova N."/>
            <person name="Mikhailova N."/>
            <person name="Zeytun A."/>
            <person name="Brettin T."/>
            <person name="Detter J.C."/>
            <person name="Tapia R."/>
            <person name="Han C."/>
            <person name="Land M."/>
            <person name="Hauser L."/>
            <person name="Markowitz V."/>
            <person name="Cheng J.-F."/>
            <person name="Hugenholtz P."/>
            <person name="Woyke T."/>
            <person name="Wu D."/>
            <person name="Spring S."/>
            <person name="Schroeder M."/>
            <person name="Brambilla E."/>
            <person name="Klenk H.-P."/>
            <person name="Eisen J.A."/>
        </authorList>
    </citation>
    <scope>NUCLEOTIDE SEQUENCE [LARGE SCALE GENOMIC DNA]</scope>
    <source>
        <strain>DSM 19672</strain>
    </source>
</reference>
<gene>
    <name evidence="1" type="ordered locus">Calni_1157</name>
</gene>
<dbReference type="AlphaFoldDB" id="E4TIL8"/>